<dbReference type="KEGG" id="pcav:D3880_14500"/>
<dbReference type="AlphaFoldDB" id="A0A385Z2K4"/>
<organism evidence="2 3">
    <name type="scientific">Pseudomonas cavernae</name>
    <dbReference type="NCBI Taxonomy" id="2320867"/>
    <lineage>
        <taxon>Bacteria</taxon>
        <taxon>Pseudomonadati</taxon>
        <taxon>Pseudomonadota</taxon>
        <taxon>Gammaproteobacteria</taxon>
        <taxon>Pseudomonadales</taxon>
        <taxon>Pseudomonadaceae</taxon>
        <taxon>Pseudomonas</taxon>
    </lineage>
</organism>
<evidence type="ECO:0000313" key="2">
    <source>
        <dbReference type="EMBL" id="AYC33495.1"/>
    </source>
</evidence>
<sequence length="456" mass="50911">MLKKHTLVGAAIALALTAGNALAAVSSAEAAKLGASLTPFGAEKAANAAGTIPEWTGGITKAPAEYKTPGQHHPDPFAGDKPLFTITKANLNQYKANLTAGQIALFEAYPDSYQMPVYQSRRSGSAPQWVYDNTLKNATSAKLLDGGNGFADAYGGIPFPIPQNGVEVVWNHIARYRGTYIVRRASEVAVQRNGDFSLVTSQQEALFKYYLPKGSFADLNNIMFYYLSFTKSPARLAGGATLLHETMDQVKEPRQAWGYNAGQRRVRRAPNLAYDTPIAAADGLRTADDTDMYNGAPDRYDWKLVGKKEIYIPYNNYKVSSAEVKYKDLLKVGHLNPAFTRNELHRVWVVEGTLKSDARHIYSKRTMYLDEDSWQVAAIDQYDGRGELWRVSLAYLKNYYELPTIWSALDVFHDLQSRRYYVQNLDNEEPNTIDFSQAIPDDGYFKPAALRRRGTR</sequence>
<feature type="signal peptide" evidence="1">
    <location>
        <begin position="1"/>
        <end position="23"/>
    </location>
</feature>
<evidence type="ECO:0000313" key="3">
    <source>
        <dbReference type="Proteomes" id="UP000265560"/>
    </source>
</evidence>
<dbReference type="Proteomes" id="UP000265560">
    <property type="component" value="Chromosome"/>
</dbReference>
<dbReference type="OrthoDB" id="178023at2"/>
<evidence type="ECO:0000256" key="1">
    <source>
        <dbReference type="SAM" id="SignalP"/>
    </source>
</evidence>
<dbReference type="Pfam" id="PF07044">
    <property type="entry name" value="DUF1329"/>
    <property type="match status" value="1"/>
</dbReference>
<dbReference type="CDD" id="cd16329">
    <property type="entry name" value="LolA_like"/>
    <property type="match status" value="1"/>
</dbReference>
<proteinExistence type="predicted"/>
<dbReference type="Gene3D" id="2.50.20.10">
    <property type="entry name" value="Lipoprotein localisation LolA/LolB/LppX"/>
    <property type="match status" value="1"/>
</dbReference>
<gene>
    <name evidence="2" type="ORF">D3880_14500</name>
</gene>
<dbReference type="EMBL" id="CP032419">
    <property type="protein sequence ID" value="AYC33495.1"/>
    <property type="molecule type" value="Genomic_DNA"/>
</dbReference>
<dbReference type="InterPro" id="IPR010752">
    <property type="entry name" value="DUF1329"/>
</dbReference>
<dbReference type="RefSeq" id="WP_119894150.1">
    <property type="nucleotide sequence ID" value="NZ_CP032419.1"/>
</dbReference>
<keyword evidence="3" id="KW-1185">Reference proteome</keyword>
<feature type="chain" id="PRO_5017223356" evidence="1">
    <location>
        <begin position="24"/>
        <end position="456"/>
    </location>
</feature>
<keyword evidence="1" id="KW-0732">Signal</keyword>
<accession>A0A385Z2K4</accession>
<protein>
    <submittedName>
        <fullName evidence="2">DUF1329 domain-containing protein</fullName>
    </submittedName>
</protein>
<name>A0A385Z2K4_9PSED</name>
<reference evidence="3" key="1">
    <citation type="submission" date="2018-09" db="EMBL/GenBank/DDBJ databases">
        <authorList>
            <person name="Zhu H."/>
        </authorList>
    </citation>
    <scope>NUCLEOTIDE SEQUENCE [LARGE SCALE GENOMIC DNA]</scope>
    <source>
        <strain evidence="3">K2W31S-8</strain>
    </source>
</reference>